<dbReference type="GO" id="GO:0005829">
    <property type="term" value="C:cytosol"/>
    <property type="evidence" value="ECO:0007669"/>
    <property type="project" value="TreeGrafter"/>
</dbReference>
<dbReference type="Pfam" id="PF02782">
    <property type="entry name" value="FGGY_C"/>
    <property type="match status" value="1"/>
</dbReference>
<dbReference type="InterPro" id="IPR043129">
    <property type="entry name" value="ATPase_NBD"/>
</dbReference>
<comment type="catalytic activity">
    <reaction evidence="4">
        <text>D-xylulose + ATP = D-xylulose 5-phosphate + ADP + H(+)</text>
        <dbReference type="Rhea" id="RHEA:10964"/>
        <dbReference type="ChEBI" id="CHEBI:15378"/>
        <dbReference type="ChEBI" id="CHEBI:17140"/>
        <dbReference type="ChEBI" id="CHEBI:30616"/>
        <dbReference type="ChEBI" id="CHEBI:57737"/>
        <dbReference type="ChEBI" id="CHEBI:456216"/>
        <dbReference type="EC" id="2.7.1.17"/>
    </reaction>
</comment>
<proteinExistence type="inferred from homology"/>
<dbReference type="AlphaFoldDB" id="A0A1R3GHF2"/>
<evidence type="ECO:0000313" key="7">
    <source>
        <dbReference type="EMBL" id="OMO57487.1"/>
    </source>
</evidence>
<name>A0A1R3GHF2_9ROSI</name>
<feature type="domain" description="Carbohydrate kinase FGGY C-terminal" evidence="6">
    <location>
        <begin position="299"/>
        <end position="504"/>
    </location>
</feature>
<protein>
    <recommendedName>
        <fullName evidence="4">Xylulose kinase</fullName>
        <ecNumber evidence="4">2.7.1.17</ecNumber>
    </recommendedName>
</protein>
<feature type="domain" description="Carbohydrate kinase FGGY N-terminal" evidence="5">
    <location>
        <begin position="12"/>
        <end position="288"/>
    </location>
</feature>
<evidence type="ECO:0000313" key="8">
    <source>
        <dbReference type="Proteomes" id="UP000187203"/>
    </source>
</evidence>
<comment type="function">
    <text evidence="4">Mediates 1-deoxy-D-xylulose (DX) phosphorylation in the cytoplasm prior to the translocation of 1-deoxy-D-xylulose 5-phosphate into plastids. Can also phosphorylate D-xylulose (Xyl). Uses preferentially ATP as cosubstrate.</text>
</comment>
<dbReference type="InterPro" id="IPR018485">
    <property type="entry name" value="FGGY_C"/>
</dbReference>
<dbReference type="Pfam" id="PF00370">
    <property type="entry name" value="FGGY_N"/>
    <property type="match status" value="1"/>
</dbReference>
<sequence length="565" mass="61849">MADLSLPKDALFLGFDSSTQSLKATVLDSNLVIVASELIHFDSDLPHYKTKDGVYRDPSVNGRIVSPTLMWVEALDLIFQRLSEAKLDFGKIAAVSGSGQQHGSVYWKTGSSALLSSLDSKKPLVDQLRSAFSIDESPIWMDCSTTAQCREIEKAVGGALELSKITGSRAYERFTGPQIRKIFETQPEAYKNTERISLVSSFMACLFIGAYACIDQTDGAGMNLMDIKERAWSKAALQATAPDLEQKLGKLAPAHAVAGPIASYFVERYNFNKNCLVVQWSGDNPNSLAGLTLSTPGDLAISLGTSDTVFGISKVPQPGLEGHVFPNPVDTEGYMVMLCYKNGSLTREDVRNRCAEKSWDVFNKFLEQTPPLNGGKIGFYYKEHEILPPLPGGFQLVLAFGFHRYHLENFTGETVDGLNEKEVQEFDPPSEVRAVIEGQFLSMRAHAERFGMPSPPKRIIATGGASANQSILNAIAAIFGCDVYTVERPDSASLGGALRAAHGWLCNKKGSFVPMSSMYKDSDKSSVSCKLSKTAGDQNLVKKYSVLMQKRIEIENRLVQKLGRC</sequence>
<dbReference type="PANTHER" id="PTHR10196:SF57">
    <property type="entry name" value="XYLULOSE KINASE"/>
    <property type="match status" value="1"/>
</dbReference>
<comment type="similarity">
    <text evidence="1 4">Belongs to the FGGY kinase family.</text>
</comment>
<dbReference type="GO" id="GO:0005997">
    <property type="term" value="P:xylulose metabolic process"/>
    <property type="evidence" value="ECO:0007669"/>
    <property type="project" value="TreeGrafter"/>
</dbReference>
<evidence type="ECO:0000256" key="4">
    <source>
        <dbReference type="RuleBase" id="RU367058"/>
    </source>
</evidence>
<dbReference type="OrthoDB" id="1728974at2759"/>
<dbReference type="STRING" id="93759.A0A1R3GHF2"/>
<evidence type="ECO:0000259" key="5">
    <source>
        <dbReference type="Pfam" id="PF00370"/>
    </source>
</evidence>
<dbReference type="GO" id="GO:0042732">
    <property type="term" value="P:D-xylose metabolic process"/>
    <property type="evidence" value="ECO:0007669"/>
    <property type="project" value="UniProtKB-UniRule"/>
</dbReference>
<dbReference type="InterPro" id="IPR042024">
    <property type="entry name" value="D-XK_euk"/>
</dbReference>
<evidence type="ECO:0000259" key="6">
    <source>
        <dbReference type="Pfam" id="PF02782"/>
    </source>
</evidence>
<keyword evidence="4" id="KW-0067">ATP-binding</keyword>
<dbReference type="Gene3D" id="3.30.420.40">
    <property type="match status" value="2"/>
</dbReference>
<keyword evidence="4" id="KW-0859">Xylose metabolism</keyword>
<dbReference type="PANTHER" id="PTHR10196">
    <property type="entry name" value="SUGAR KINASE"/>
    <property type="match status" value="1"/>
</dbReference>
<keyword evidence="8" id="KW-1185">Reference proteome</keyword>
<keyword evidence="3 4" id="KW-0418">Kinase</keyword>
<keyword evidence="2 4" id="KW-0808">Transferase</keyword>
<evidence type="ECO:0000256" key="1">
    <source>
        <dbReference type="ARBA" id="ARBA00009156"/>
    </source>
</evidence>
<dbReference type="InterPro" id="IPR018484">
    <property type="entry name" value="FGGY_N"/>
</dbReference>
<dbReference type="FunFam" id="3.30.420.40:FF:000118">
    <property type="entry name" value="Xylulose kinase 2"/>
    <property type="match status" value="1"/>
</dbReference>
<dbReference type="GO" id="GO:0004856">
    <property type="term" value="F:D-xylulokinase activity"/>
    <property type="evidence" value="ECO:0007669"/>
    <property type="project" value="UniProtKB-UniRule"/>
</dbReference>
<evidence type="ECO:0000256" key="2">
    <source>
        <dbReference type="ARBA" id="ARBA00022679"/>
    </source>
</evidence>
<dbReference type="GO" id="GO:0005524">
    <property type="term" value="F:ATP binding"/>
    <property type="evidence" value="ECO:0007669"/>
    <property type="project" value="UniProtKB-KW"/>
</dbReference>
<dbReference type="PIRSF" id="PIRSF000538">
    <property type="entry name" value="GlpK"/>
    <property type="match status" value="1"/>
</dbReference>
<keyword evidence="4" id="KW-0547">Nucleotide-binding</keyword>
<dbReference type="EMBL" id="AWUE01022531">
    <property type="protein sequence ID" value="OMO57487.1"/>
    <property type="molecule type" value="Genomic_DNA"/>
</dbReference>
<dbReference type="Proteomes" id="UP000187203">
    <property type="component" value="Unassembled WGS sequence"/>
</dbReference>
<dbReference type="SUPFAM" id="SSF53067">
    <property type="entry name" value="Actin-like ATPase domain"/>
    <property type="match status" value="2"/>
</dbReference>
<organism evidence="7 8">
    <name type="scientific">Corchorus olitorius</name>
    <dbReference type="NCBI Taxonomy" id="93759"/>
    <lineage>
        <taxon>Eukaryota</taxon>
        <taxon>Viridiplantae</taxon>
        <taxon>Streptophyta</taxon>
        <taxon>Embryophyta</taxon>
        <taxon>Tracheophyta</taxon>
        <taxon>Spermatophyta</taxon>
        <taxon>Magnoliopsida</taxon>
        <taxon>eudicotyledons</taxon>
        <taxon>Gunneridae</taxon>
        <taxon>Pentapetalae</taxon>
        <taxon>rosids</taxon>
        <taxon>malvids</taxon>
        <taxon>Malvales</taxon>
        <taxon>Malvaceae</taxon>
        <taxon>Grewioideae</taxon>
        <taxon>Apeibeae</taxon>
        <taxon>Corchorus</taxon>
    </lineage>
</organism>
<comment type="caution">
    <text evidence="7">The sequence shown here is derived from an EMBL/GenBank/DDBJ whole genome shotgun (WGS) entry which is preliminary data.</text>
</comment>
<evidence type="ECO:0000256" key="3">
    <source>
        <dbReference type="ARBA" id="ARBA00022777"/>
    </source>
</evidence>
<reference evidence="8" key="1">
    <citation type="submission" date="2013-09" db="EMBL/GenBank/DDBJ databases">
        <title>Corchorus olitorius genome sequencing.</title>
        <authorList>
            <person name="Alam M."/>
            <person name="Haque M.S."/>
            <person name="Islam M.S."/>
            <person name="Emdad E.M."/>
            <person name="Islam M.M."/>
            <person name="Ahmed B."/>
            <person name="Halim A."/>
            <person name="Hossen Q.M.M."/>
            <person name="Hossain M.Z."/>
            <person name="Ahmed R."/>
            <person name="Khan M.M."/>
            <person name="Islam R."/>
            <person name="Rashid M.M."/>
            <person name="Khan S.A."/>
            <person name="Rahman M.S."/>
            <person name="Alam M."/>
            <person name="Yahiya A.S."/>
            <person name="Khan M.S."/>
            <person name="Azam M.S."/>
            <person name="Haque T."/>
            <person name="Lashkar M.Z.H."/>
            <person name="Akhand A.I."/>
            <person name="Morshed G."/>
            <person name="Roy S."/>
            <person name="Uddin K.S."/>
            <person name="Rabeya T."/>
            <person name="Hossain A.S."/>
            <person name="Chowdhury A."/>
            <person name="Snigdha A.R."/>
            <person name="Mortoza M.S."/>
            <person name="Matin S.A."/>
            <person name="Hoque S.M.E."/>
            <person name="Islam M.K."/>
            <person name="Roy D.K."/>
            <person name="Haider R."/>
            <person name="Moosa M.M."/>
            <person name="Elias S.M."/>
            <person name="Hasan A.M."/>
            <person name="Jahan S."/>
            <person name="Shafiuddin M."/>
            <person name="Mahmood N."/>
            <person name="Shommy N.S."/>
        </authorList>
    </citation>
    <scope>NUCLEOTIDE SEQUENCE [LARGE SCALE GENOMIC DNA]</scope>
    <source>
        <strain evidence="8">cv. O-4</strain>
    </source>
</reference>
<accession>A0A1R3GHF2</accession>
<keyword evidence="4" id="KW-0119">Carbohydrate metabolism</keyword>
<gene>
    <name evidence="7" type="ORF">COLO4_35356</name>
</gene>
<dbReference type="EC" id="2.7.1.17" evidence="4"/>
<dbReference type="InterPro" id="IPR000577">
    <property type="entry name" value="Carb_kinase_FGGY"/>
</dbReference>
<dbReference type="CDD" id="cd07776">
    <property type="entry name" value="ASKHA_NBD_FGGY_SpXK-like"/>
    <property type="match status" value="1"/>
</dbReference>